<feature type="transmembrane region" description="Helical" evidence="1">
    <location>
        <begin position="117"/>
        <end position="137"/>
    </location>
</feature>
<protein>
    <recommendedName>
        <fullName evidence="4">SoxR reducing system RseC family protein</fullName>
    </recommendedName>
</protein>
<feature type="transmembrane region" description="Helical" evidence="1">
    <location>
        <begin position="80"/>
        <end position="105"/>
    </location>
</feature>
<accession>A0A517PXM5</accession>
<evidence type="ECO:0000256" key="1">
    <source>
        <dbReference type="SAM" id="Phobius"/>
    </source>
</evidence>
<organism evidence="2 3">
    <name type="scientific">Gimesia chilikensis</name>
    <dbReference type="NCBI Taxonomy" id="2605989"/>
    <lineage>
        <taxon>Bacteria</taxon>
        <taxon>Pseudomonadati</taxon>
        <taxon>Planctomycetota</taxon>
        <taxon>Planctomycetia</taxon>
        <taxon>Planctomycetales</taxon>
        <taxon>Planctomycetaceae</taxon>
        <taxon>Gimesia</taxon>
    </lineage>
</organism>
<evidence type="ECO:0000313" key="2">
    <source>
        <dbReference type="EMBL" id="QDT24072.1"/>
    </source>
</evidence>
<proteinExistence type="predicted"/>
<keyword evidence="3" id="KW-1185">Reference proteome</keyword>
<evidence type="ECO:0000313" key="3">
    <source>
        <dbReference type="Proteomes" id="UP000320421"/>
    </source>
</evidence>
<name>A0A517PXM5_9PLAN</name>
<reference evidence="2 3" key="1">
    <citation type="submission" date="2019-02" db="EMBL/GenBank/DDBJ databases">
        <title>Deep-cultivation of Planctomycetes and their phenomic and genomic characterization uncovers novel biology.</title>
        <authorList>
            <person name="Wiegand S."/>
            <person name="Jogler M."/>
            <person name="Boedeker C."/>
            <person name="Pinto D."/>
            <person name="Vollmers J."/>
            <person name="Rivas-Marin E."/>
            <person name="Kohn T."/>
            <person name="Peeters S.H."/>
            <person name="Heuer A."/>
            <person name="Rast P."/>
            <person name="Oberbeckmann S."/>
            <person name="Bunk B."/>
            <person name="Jeske O."/>
            <person name="Meyerdierks A."/>
            <person name="Storesund J.E."/>
            <person name="Kallscheuer N."/>
            <person name="Luecker S."/>
            <person name="Lage O.M."/>
            <person name="Pohl T."/>
            <person name="Merkel B.J."/>
            <person name="Hornburger P."/>
            <person name="Mueller R.-W."/>
            <person name="Bruemmer F."/>
            <person name="Labrenz M."/>
            <person name="Spormann A.M."/>
            <person name="Op den Camp H."/>
            <person name="Overmann J."/>
            <person name="Amann R."/>
            <person name="Jetten M.S.M."/>
            <person name="Mascher T."/>
            <person name="Medema M.H."/>
            <person name="Devos D.P."/>
            <person name="Kaster A.-K."/>
            <person name="Ovreas L."/>
            <person name="Rohde M."/>
            <person name="Galperin M.Y."/>
            <person name="Jogler C."/>
        </authorList>
    </citation>
    <scope>NUCLEOTIDE SEQUENCE [LARGE SCALE GENOMIC DNA]</scope>
    <source>
        <strain evidence="2 3">HG66A1</strain>
    </source>
</reference>
<keyword evidence="1" id="KW-0812">Transmembrane</keyword>
<evidence type="ECO:0008006" key="4">
    <source>
        <dbReference type="Google" id="ProtNLM"/>
    </source>
</evidence>
<dbReference type="OrthoDB" id="279950at2"/>
<dbReference type="EMBL" id="CP036266">
    <property type="protein sequence ID" value="QDT24072.1"/>
    <property type="molecule type" value="Genomic_DNA"/>
</dbReference>
<sequence length="145" mass="16226">MAKASYTLRNGRVYVHEKCQQPTQVNGGDFEGLCNPFNLCLGTVCAHCGGPRALRTFHWADTGEQLDDYRRRLRTKVPPIYSWWYLWISPLIGLIAGTIIGPLFLNNSSLPVAAGSALVGTLIMYLIIGPKLLMLIAPKKYYQLR</sequence>
<dbReference type="Proteomes" id="UP000320421">
    <property type="component" value="Chromosome"/>
</dbReference>
<dbReference type="AlphaFoldDB" id="A0A517PXM5"/>
<gene>
    <name evidence="2" type="ORF">HG66A1_58980</name>
</gene>
<keyword evidence="1" id="KW-0472">Membrane</keyword>
<keyword evidence="1" id="KW-1133">Transmembrane helix</keyword>
<dbReference type="RefSeq" id="WP_145192434.1">
    <property type="nucleotide sequence ID" value="NZ_CP036266.1"/>
</dbReference>